<dbReference type="Proteomes" id="UP001229421">
    <property type="component" value="Unassembled WGS sequence"/>
</dbReference>
<evidence type="ECO:0000313" key="2">
    <source>
        <dbReference type="EMBL" id="KAK1422635.1"/>
    </source>
</evidence>
<proteinExistence type="predicted"/>
<name>A0AAD8KN63_TARER</name>
<accession>A0AAD8KN63</accession>
<evidence type="ECO:0000313" key="3">
    <source>
        <dbReference type="Proteomes" id="UP001229421"/>
    </source>
</evidence>
<sequence>MQHVTDDGTLKRLPYLNHGMQHCLSLYVIYIASEFESALVTTVYLYLQCIKFARKGANKIRKVNLRLLRCRRSIVSLSFCSIVGS</sequence>
<dbReference type="AlphaFoldDB" id="A0AAD8KN63"/>
<dbReference type="EMBL" id="JAUHHV010000005">
    <property type="protein sequence ID" value="KAK1422635.1"/>
    <property type="molecule type" value="Genomic_DNA"/>
</dbReference>
<reference evidence="2" key="1">
    <citation type="journal article" date="2023" name="bioRxiv">
        <title>Improved chromosome-level genome assembly for marigold (Tagetes erecta).</title>
        <authorList>
            <person name="Jiang F."/>
            <person name="Yuan L."/>
            <person name="Wang S."/>
            <person name="Wang H."/>
            <person name="Xu D."/>
            <person name="Wang A."/>
            <person name="Fan W."/>
        </authorList>
    </citation>
    <scope>NUCLEOTIDE SEQUENCE</scope>
    <source>
        <strain evidence="2">WSJ</strain>
        <tissue evidence="2">Leaf</tissue>
    </source>
</reference>
<feature type="transmembrane region" description="Helical" evidence="1">
    <location>
        <begin position="24"/>
        <end position="47"/>
    </location>
</feature>
<keyword evidence="1" id="KW-1133">Transmembrane helix</keyword>
<gene>
    <name evidence="2" type="ORF">QVD17_17921</name>
</gene>
<keyword evidence="3" id="KW-1185">Reference proteome</keyword>
<comment type="caution">
    <text evidence="2">The sequence shown here is derived from an EMBL/GenBank/DDBJ whole genome shotgun (WGS) entry which is preliminary data.</text>
</comment>
<evidence type="ECO:0000256" key="1">
    <source>
        <dbReference type="SAM" id="Phobius"/>
    </source>
</evidence>
<organism evidence="2 3">
    <name type="scientific">Tagetes erecta</name>
    <name type="common">African marigold</name>
    <dbReference type="NCBI Taxonomy" id="13708"/>
    <lineage>
        <taxon>Eukaryota</taxon>
        <taxon>Viridiplantae</taxon>
        <taxon>Streptophyta</taxon>
        <taxon>Embryophyta</taxon>
        <taxon>Tracheophyta</taxon>
        <taxon>Spermatophyta</taxon>
        <taxon>Magnoliopsida</taxon>
        <taxon>eudicotyledons</taxon>
        <taxon>Gunneridae</taxon>
        <taxon>Pentapetalae</taxon>
        <taxon>asterids</taxon>
        <taxon>campanulids</taxon>
        <taxon>Asterales</taxon>
        <taxon>Asteraceae</taxon>
        <taxon>Asteroideae</taxon>
        <taxon>Heliantheae alliance</taxon>
        <taxon>Tageteae</taxon>
        <taxon>Tagetes</taxon>
    </lineage>
</organism>
<keyword evidence="1" id="KW-0472">Membrane</keyword>
<keyword evidence="1" id="KW-0812">Transmembrane</keyword>
<protein>
    <submittedName>
        <fullName evidence="2">Uncharacterized protein</fullName>
    </submittedName>
</protein>